<keyword evidence="3" id="KW-0645">Protease</keyword>
<feature type="compositionally biased region" description="Gly residues" evidence="1">
    <location>
        <begin position="407"/>
        <end position="476"/>
    </location>
</feature>
<feature type="region of interest" description="Disordered" evidence="1">
    <location>
        <begin position="405"/>
        <end position="480"/>
    </location>
</feature>
<dbReference type="RefSeq" id="WP_095098311.1">
    <property type="nucleotide sequence ID" value="NZ_CAMIQD010000001.1"/>
</dbReference>
<dbReference type="OrthoDB" id="9780507at2"/>
<dbReference type="Gene3D" id="2.40.128.130">
    <property type="entry name" value="Autotransporter beta-domain"/>
    <property type="match status" value="1"/>
</dbReference>
<evidence type="ECO:0000256" key="1">
    <source>
        <dbReference type="SAM" id="MobiDB-lite"/>
    </source>
</evidence>
<dbReference type="SUPFAM" id="SSF103515">
    <property type="entry name" value="Autotransporter"/>
    <property type="match status" value="1"/>
</dbReference>
<evidence type="ECO:0000313" key="4">
    <source>
        <dbReference type="Proteomes" id="UP000215134"/>
    </source>
</evidence>
<dbReference type="SUPFAM" id="SSF51126">
    <property type="entry name" value="Pectin lyase-like"/>
    <property type="match status" value="1"/>
</dbReference>
<dbReference type="EC" id="3.4.21.-" evidence="3"/>
<dbReference type="GO" id="GO:0006508">
    <property type="term" value="P:proteolysis"/>
    <property type="evidence" value="ECO:0007669"/>
    <property type="project" value="UniProtKB-KW"/>
</dbReference>
<dbReference type="Proteomes" id="UP000215134">
    <property type="component" value="Chromosome 1"/>
</dbReference>
<dbReference type="GO" id="GO:0019867">
    <property type="term" value="C:outer membrane"/>
    <property type="evidence" value="ECO:0007669"/>
    <property type="project" value="InterPro"/>
</dbReference>
<dbReference type="NCBIfam" id="TIGR01414">
    <property type="entry name" value="autotrans_barl"/>
    <property type="match status" value="1"/>
</dbReference>
<dbReference type="InterPro" id="IPR006315">
    <property type="entry name" value="OM_autotransptr_brl_dom"/>
</dbReference>
<reference evidence="3 4" key="1">
    <citation type="submission" date="2017-06" db="EMBL/GenBank/DDBJ databases">
        <authorList>
            <consortium name="Pathogen Informatics"/>
        </authorList>
    </citation>
    <scope>NUCLEOTIDE SEQUENCE [LARGE SCALE GENOMIC DNA]</scope>
    <source>
        <strain evidence="3 4">NCTC12148</strain>
    </source>
</reference>
<gene>
    <name evidence="3" type="ORF">SAMEA4384070_03228</name>
</gene>
<protein>
    <submittedName>
        <fullName evidence="3">Extracellular serine protease</fullName>
        <ecNumber evidence="3">3.4.21.-</ecNumber>
    </submittedName>
</protein>
<dbReference type="SMART" id="SM00869">
    <property type="entry name" value="Autotransporter"/>
    <property type="match status" value="1"/>
</dbReference>
<dbReference type="KEGG" id="sfj:SAMEA4384070_3228"/>
<accession>A0A240C5P3</accession>
<evidence type="ECO:0000313" key="3">
    <source>
        <dbReference type="EMBL" id="SNW03304.1"/>
    </source>
</evidence>
<dbReference type="AlphaFoldDB" id="A0A240C5P3"/>
<keyword evidence="3" id="KW-0378">Hydrolase</keyword>
<keyword evidence="4" id="KW-1185">Reference proteome</keyword>
<evidence type="ECO:0000259" key="2">
    <source>
        <dbReference type="PROSITE" id="PS51208"/>
    </source>
</evidence>
<organism evidence="3 4">
    <name type="scientific">Serratia ficaria</name>
    <dbReference type="NCBI Taxonomy" id="61651"/>
    <lineage>
        <taxon>Bacteria</taxon>
        <taxon>Pseudomonadati</taxon>
        <taxon>Pseudomonadota</taxon>
        <taxon>Gammaproteobacteria</taxon>
        <taxon>Enterobacterales</taxon>
        <taxon>Yersiniaceae</taxon>
        <taxon>Serratia</taxon>
    </lineage>
</organism>
<dbReference type="InterPro" id="IPR005546">
    <property type="entry name" value="Autotransporte_beta"/>
</dbReference>
<dbReference type="InterPro" id="IPR036709">
    <property type="entry name" value="Autotransporte_beta_dom_sf"/>
</dbReference>
<dbReference type="PROSITE" id="PS51208">
    <property type="entry name" value="AUTOTRANSPORTER"/>
    <property type="match status" value="1"/>
</dbReference>
<dbReference type="EMBL" id="LT906479">
    <property type="protein sequence ID" value="SNW03304.1"/>
    <property type="molecule type" value="Genomic_DNA"/>
</dbReference>
<dbReference type="GeneID" id="75028369"/>
<dbReference type="InterPro" id="IPR011050">
    <property type="entry name" value="Pectin_lyase_fold/virulence"/>
</dbReference>
<sequence>MVNILWGYYPSPVKTRLSKLYLALAIAPLTIVGNIDLARADDVVFEGDHRITETVSYDGNVTIGSAMNDGKLLIDGGGLNAKNIYIKNVGVESSALLVLRGANSFVNTQGGNIYLNLGALVIGSDAHFEYDPNEPDWAYPEVKLGAAQAPGVIDDNTVIHTSSFGFIPDADIIFNHNSNDYELKNKIDGFATILNYAGQTTLSGDMFFFEGNITAKGGKLILNSDVNTEVDTAYKYQALTVEDGATLIINGTAGTFASGSGSGSLAFSTSAFVKSGGVLGGKGTFGRTLVETGGHISPGDGDIGKLTIRSWLTFQDGSFYDVDIAADGRSDQLGMQGETTIGNNVKVLVNALDPHTSYQNGQSYRILSSGGGIKGMFSEAVLKSAFLDATLTRDRQYVYLAIAQKDTGGGTPGGGDGNTGGGDGNTGGGDGNTGGGDGNTGGGDGNTGGDDGNTGGGDGNTGGDDGNTGGGDGNAGSTGIFQTVATTGNQWTTAGALGTLAQEGPSLALYNGLLMLSASEAREAFNQLSGEQFASVQSSLQQGSMLVGNVVNQHMLTMFDDNGVLPVPPMAMSLVQGGERERNGAWGQTFGTWTRTQGDSNIGKLDSDTGGFLVGADREFSDNVRAGAYAGYSRTRFDVDNRASSGHSDNYHLGLYAGGQKDALALRGGLGYTWNRIESTRNVGFSTFSDRLSADYDANALHAFTELGYRLGNETVSAEPFANLSYVRLHTDNVEEQGGAAALRVEDETMNTFYSTLGLRGASELPLGGVDLTLHGTLGWQHAYGDTDTSARMAFATGDAFTTQGAPIDKDVAIVGAGVDVQLTRSTRIGISYQGQYGADLQANSVNAQLQVTF</sequence>
<proteinExistence type="predicted"/>
<dbReference type="GO" id="GO:0008233">
    <property type="term" value="F:peptidase activity"/>
    <property type="evidence" value="ECO:0007669"/>
    <property type="project" value="UniProtKB-KW"/>
</dbReference>
<name>A0A240C5P3_SERFI</name>
<feature type="domain" description="Autotransporter" evidence="2">
    <location>
        <begin position="578"/>
        <end position="854"/>
    </location>
</feature>
<dbReference type="Pfam" id="PF03797">
    <property type="entry name" value="Autotransporter"/>
    <property type="match status" value="1"/>
</dbReference>